<sequence>MEAFAAMAERVRSELCWFSVGRTALVDRPDVVTYNVKVGTLYKTEAGVDYPVEIEVTTSASAAHCGVYLQVGGEYLLDLYRYKGELRSVGACGATQSWTTLPADRIATLGDINSACDPCAACGESQDCLLYTDGDSTTTSSSVTGGGEEFYCADTCAAGVCGAEETCYLNESDCTGGPCPPVAECGSPPASPIDKCGGSCLDSEECLPYTAGVDQYYCSAVCDPSPCEGEGEECSVLPVYCAANSICRSGFACTRAGVVKKTFRAAIGEGGLCEGRCSEFQECLFYSGNFAEDQYYCSAVCDPSPCGDGEECTLVPASCAPGSICGKRSICSPLPAATEVVATIKQEDPCDGRCGDFEECLFYTGDLAEDQHYCSAVCEPSPCEEGEQCHLMPESCAAGSICGNGFLCAPAANATLQEGDPCAPCGEFQDCRVYANGAFAEYYCADVCDPSPCGGSKDKCSLVEQGDDCDAATSACPPLATCASATVTVEEEEEEERADPAEQTPKANSRLGSSSAN</sequence>
<dbReference type="EMBL" id="FN649744">
    <property type="protein sequence ID" value="CBJ48794.1"/>
    <property type="molecule type" value="Genomic_DNA"/>
</dbReference>
<protein>
    <submittedName>
        <fullName evidence="2">Uncharacterized protein</fullName>
    </submittedName>
</protein>
<dbReference type="InParanoid" id="D7G2B7"/>
<gene>
    <name evidence="2" type="ORF">Esi_0047_0109</name>
</gene>
<accession>D7G2B7</accession>
<dbReference type="InterPro" id="IPR008993">
    <property type="entry name" value="TIMP-like_OB-fold"/>
</dbReference>
<feature type="region of interest" description="Disordered" evidence="1">
    <location>
        <begin position="487"/>
        <end position="517"/>
    </location>
</feature>
<dbReference type="AlphaFoldDB" id="D7G2B7"/>
<dbReference type="OrthoDB" id="283575at2759"/>
<keyword evidence="3" id="KW-1185">Reference proteome</keyword>
<evidence type="ECO:0000313" key="3">
    <source>
        <dbReference type="Proteomes" id="UP000002630"/>
    </source>
</evidence>
<reference evidence="2 3" key="1">
    <citation type="journal article" date="2010" name="Nature">
        <title>The Ectocarpus genome and the independent evolution of multicellularity in brown algae.</title>
        <authorList>
            <person name="Cock J.M."/>
            <person name="Sterck L."/>
            <person name="Rouze P."/>
            <person name="Scornet D."/>
            <person name="Allen A.E."/>
            <person name="Amoutzias G."/>
            <person name="Anthouard V."/>
            <person name="Artiguenave F."/>
            <person name="Aury J.M."/>
            <person name="Badger J.H."/>
            <person name="Beszteri B."/>
            <person name="Billiau K."/>
            <person name="Bonnet E."/>
            <person name="Bothwell J.H."/>
            <person name="Bowler C."/>
            <person name="Boyen C."/>
            <person name="Brownlee C."/>
            <person name="Carrano C.J."/>
            <person name="Charrier B."/>
            <person name="Cho G.Y."/>
            <person name="Coelho S.M."/>
            <person name="Collen J."/>
            <person name="Corre E."/>
            <person name="Da Silva C."/>
            <person name="Delage L."/>
            <person name="Delaroque N."/>
            <person name="Dittami S.M."/>
            <person name="Doulbeau S."/>
            <person name="Elias M."/>
            <person name="Farnham G."/>
            <person name="Gachon C.M."/>
            <person name="Gschloessl B."/>
            <person name="Heesch S."/>
            <person name="Jabbari K."/>
            <person name="Jubin C."/>
            <person name="Kawai H."/>
            <person name="Kimura K."/>
            <person name="Kloareg B."/>
            <person name="Kupper F.C."/>
            <person name="Lang D."/>
            <person name="Le Bail A."/>
            <person name="Leblanc C."/>
            <person name="Lerouge P."/>
            <person name="Lohr M."/>
            <person name="Lopez P.J."/>
            <person name="Martens C."/>
            <person name="Maumus F."/>
            <person name="Michel G."/>
            <person name="Miranda-Saavedra D."/>
            <person name="Morales J."/>
            <person name="Moreau H."/>
            <person name="Motomura T."/>
            <person name="Nagasato C."/>
            <person name="Napoli C.A."/>
            <person name="Nelson D.R."/>
            <person name="Nyvall-Collen P."/>
            <person name="Peters A.F."/>
            <person name="Pommier C."/>
            <person name="Potin P."/>
            <person name="Poulain J."/>
            <person name="Quesneville H."/>
            <person name="Read B."/>
            <person name="Rensing S.A."/>
            <person name="Ritter A."/>
            <person name="Rousvoal S."/>
            <person name="Samanta M."/>
            <person name="Samson G."/>
            <person name="Schroeder D.C."/>
            <person name="Segurens B."/>
            <person name="Strittmatter M."/>
            <person name="Tonon T."/>
            <person name="Tregear J.W."/>
            <person name="Valentin K."/>
            <person name="von Dassow P."/>
            <person name="Yamagishi T."/>
            <person name="Van de Peer Y."/>
            <person name="Wincker P."/>
        </authorList>
    </citation>
    <scope>NUCLEOTIDE SEQUENCE [LARGE SCALE GENOMIC DNA]</scope>
    <source>
        <strain evidence="3">Ec32 / CCAP1310/4</strain>
    </source>
</reference>
<evidence type="ECO:0000256" key="1">
    <source>
        <dbReference type="SAM" id="MobiDB-lite"/>
    </source>
</evidence>
<dbReference type="EMBL" id="FN648674">
    <property type="protein sequence ID" value="CBJ48794.1"/>
    <property type="molecule type" value="Genomic_DNA"/>
</dbReference>
<dbReference type="SUPFAM" id="SSF50242">
    <property type="entry name" value="TIMP-like"/>
    <property type="match status" value="1"/>
</dbReference>
<proteinExistence type="predicted"/>
<organism evidence="2 3">
    <name type="scientific">Ectocarpus siliculosus</name>
    <name type="common">Brown alga</name>
    <name type="synonym">Conferva siliculosa</name>
    <dbReference type="NCBI Taxonomy" id="2880"/>
    <lineage>
        <taxon>Eukaryota</taxon>
        <taxon>Sar</taxon>
        <taxon>Stramenopiles</taxon>
        <taxon>Ochrophyta</taxon>
        <taxon>PX clade</taxon>
        <taxon>Phaeophyceae</taxon>
        <taxon>Ectocarpales</taxon>
        <taxon>Ectocarpaceae</taxon>
        <taxon>Ectocarpus</taxon>
    </lineage>
</organism>
<dbReference type="Proteomes" id="UP000002630">
    <property type="component" value="Linkage Group LG19"/>
</dbReference>
<dbReference type="Gene3D" id="2.40.50.120">
    <property type="match status" value="1"/>
</dbReference>
<feature type="compositionally biased region" description="Polar residues" evidence="1">
    <location>
        <begin position="505"/>
        <end position="517"/>
    </location>
</feature>
<evidence type="ECO:0000313" key="2">
    <source>
        <dbReference type="EMBL" id="CBJ48794.1"/>
    </source>
</evidence>
<name>D7G2B7_ECTSI</name>